<evidence type="ECO:0000256" key="4">
    <source>
        <dbReference type="ARBA" id="ARBA00022777"/>
    </source>
</evidence>
<keyword evidence="2 9" id="KW-0808">Transferase</keyword>
<evidence type="ECO:0000256" key="6">
    <source>
        <dbReference type="ARBA" id="ARBA00022975"/>
    </source>
</evidence>
<evidence type="ECO:0000256" key="3">
    <source>
        <dbReference type="ARBA" id="ARBA00022741"/>
    </source>
</evidence>
<dbReference type="GO" id="GO:0005737">
    <property type="term" value="C:cytoplasm"/>
    <property type="evidence" value="ECO:0007669"/>
    <property type="project" value="UniProtKB-SubCell"/>
</dbReference>
<comment type="cofactor">
    <cofactor evidence="9">
        <name>Mg(2+)</name>
        <dbReference type="ChEBI" id="CHEBI:18420"/>
    </cofactor>
    <text evidence="9">Binds 1 Mg(2+) ion per monomer.</text>
</comment>
<evidence type="ECO:0000256" key="5">
    <source>
        <dbReference type="ARBA" id="ARBA00022840"/>
    </source>
</evidence>
<dbReference type="GO" id="GO:0006221">
    <property type="term" value="P:pyrimidine nucleotide biosynthetic process"/>
    <property type="evidence" value="ECO:0007669"/>
    <property type="project" value="UniProtKB-UniRule"/>
</dbReference>
<feature type="binding site" evidence="9">
    <location>
        <begin position="89"/>
        <end position="91"/>
    </location>
    <ligand>
        <name>a ribonucleoside 5'-phosphate</name>
        <dbReference type="ChEBI" id="CHEBI:58043"/>
    </ligand>
</feature>
<evidence type="ECO:0000256" key="7">
    <source>
        <dbReference type="ARBA" id="ARBA00023242"/>
    </source>
</evidence>
<comment type="subunit">
    <text evidence="9">Monomer.</text>
</comment>
<comment type="catalytic activity">
    <reaction evidence="8 9">
        <text>UMP + ATP = UDP + ADP</text>
        <dbReference type="Rhea" id="RHEA:24400"/>
        <dbReference type="ChEBI" id="CHEBI:30616"/>
        <dbReference type="ChEBI" id="CHEBI:57865"/>
        <dbReference type="ChEBI" id="CHEBI:58223"/>
        <dbReference type="ChEBI" id="CHEBI:456216"/>
        <dbReference type="EC" id="2.7.4.14"/>
    </reaction>
</comment>
<dbReference type="EC" id="2.7.4.14" evidence="9"/>
<dbReference type="GO" id="GO:0033862">
    <property type="term" value="F:UMP kinase activity"/>
    <property type="evidence" value="ECO:0007669"/>
    <property type="project" value="RHEA"/>
</dbReference>
<feature type="binding site" evidence="9">
    <location>
        <position position="154"/>
    </location>
    <ligand>
        <name>ATP</name>
        <dbReference type="ChEBI" id="CHEBI:30616"/>
    </ligand>
</feature>
<feature type="binding site" evidence="9">
    <location>
        <begin position="116"/>
        <end position="119"/>
    </location>
    <ligand>
        <name>a ribonucleoside 5'-phosphate</name>
        <dbReference type="ChEBI" id="CHEBI:58043"/>
    </ligand>
</feature>
<comment type="subcellular location">
    <subcellularLocation>
        <location evidence="9">Cytoplasm</location>
    </subcellularLocation>
    <subcellularLocation>
        <location evidence="9">Nucleus</location>
    </subcellularLocation>
    <text evidence="9">Predominantly cytoplasmic.</text>
</comment>
<feature type="region of interest" description="NMPbind" evidence="9">
    <location>
        <begin position="61"/>
        <end position="91"/>
    </location>
</feature>
<feature type="binding site" evidence="9">
    <location>
        <position position="123"/>
    </location>
    <ligand>
        <name>a ribonucleoside 5'-phosphate</name>
        <dbReference type="ChEBI" id="CHEBI:58043"/>
    </ligand>
</feature>
<comment type="domain">
    <text evidence="9">Consists of three domains, a large central CORE domain and two small peripheral domains, NMPbind and LID, which undergo movements during catalysis. The LID domain closes over the site of phosphoryl transfer upon ATP binding. Assembling and dissambling the active center during each catalytic cycle provides an effective means to prevent ATP hydrolysis.</text>
</comment>
<dbReference type="HAMAP" id="MF_03172">
    <property type="entry name" value="Adenylate_kinase_UMP_CMP_kin"/>
    <property type="match status" value="1"/>
</dbReference>
<dbReference type="STRING" id="78915.A0A4P9XTK2"/>
<dbReference type="InterPro" id="IPR006266">
    <property type="entry name" value="UMP_CMP_kinase"/>
</dbReference>
<evidence type="ECO:0000256" key="2">
    <source>
        <dbReference type="ARBA" id="ARBA00022679"/>
    </source>
</evidence>
<dbReference type="GO" id="GO:0005634">
    <property type="term" value="C:nucleus"/>
    <property type="evidence" value="ECO:0007669"/>
    <property type="project" value="UniProtKB-SubCell"/>
</dbReference>
<proteinExistence type="inferred from homology"/>
<evidence type="ECO:0000256" key="9">
    <source>
        <dbReference type="HAMAP-Rule" id="MF_03172"/>
    </source>
</evidence>
<dbReference type="NCBIfam" id="TIGR01359">
    <property type="entry name" value="UMP_CMP_kin_fam"/>
    <property type="match status" value="1"/>
</dbReference>
<keyword evidence="7 9" id="KW-0539">Nucleus</keyword>
<feature type="binding site" evidence="9">
    <location>
        <position position="199"/>
    </location>
    <ligand>
        <name>ATP</name>
        <dbReference type="ChEBI" id="CHEBI:30616"/>
    </ligand>
</feature>
<reference evidence="12" key="1">
    <citation type="journal article" date="2018" name="Nat. Microbiol.">
        <title>Leveraging single-cell genomics to expand the fungal tree of life.</title>
        <authorList>
            <person name="Ahrendt S.R."/>
            <person name="Quandt C.A."/>
            <person name="Ciobanu D."/>
            <person name="Clum A."/>
            <person name="Salamov A."/>
            <person name="Andreopoulos B."/>
            <person name="Cheng J.F."/>
            <person name="Woyke T."/>
            <person name="Pelin A."/>
            <person name="Henrissat B."/>
            <person name="Reynolds N.K."/>
            <person name="Benny G.L."/>
            <person name="Smith M.E."/>
            <person name="James T.Y."/>
            <person name="Grigoriev I.V."/>
        </authorList>
    </citation>
    <scope>NUCLEOTIDE SEQUENCE [LARGE SCALE GENOMIC DNA]</scope>
    <source>
        <strain evidence="12">RSA 1356</strain>
    </source>
</reference>
<dbReference type="FunFam" id="3.40.50.300:FF:000315">
    <property type="entry name" value="Adenylate kinase 1"/>
    <property type="match status" value="1"/>
</dbReference>
<dbReference type="EMBL" id="KZ992511">
    <property type="protein sequence ID" value="RKP09476.1"/>
    <property type="molecule type" value="Genomic_DNA"/>
</dbReference>
<evidence type="ECO:0000256" key="10">
    <source>
        <dbReference type="SAM" id="MobiDB-lite"/>
    </source>
</evidence>
<organism evidence="11 12">
    <name type="scientific">Thamnocephalis sphaerospora</name>
    <dbReference type="NCBI Taxonomy" id="78915"/>
    <lineage>
        <taxon>Eukaryota</taxon>
        <taxon>Fungi</taxon>
        <taxon>Fungi incertae sedis</taxon>
        <taxon>Zoopagomycota</taxon>
        <taxon>Zoopagomycotina</taxon>
        <taxon>Zoopagomycetes</taxon>
        <taxon>Zoopagales</taxon>
        <taxon>Sigmoideomycetaceae</taxon>
        <taxon>Thamnocephalis</taxon>
    </lineage>
</organism>
<dbReference type="HAMAP" id="MF_00235">
    <property type="entry name" value="Adenylate_kinase_Adk"/>
    <property type="match status" value="1"/>
</dbReference>
<comment type="similarity">
    <text evidence="9">Belongs to the adenylate kinase family. UMP-CMP kinase subfamily.</text>
</comment>
<dbReference type="InterPro" id="IPR027417">
    <property type="entry name" value="P-loop_NTPase"/>
</dbReference>
<keyword evidence="12" id="KW-1185">Reference proteome</keyword>
<name>A0A4P9XTK2_9FUNG</name>
<feature type="compositionally biased region" description="Low complexity" evidence="10">
    <location>
        <begin position="1"/>
        <end position="16"/>
    </location>
</feature>
<evidence type="ECO:0000256" key="1">
    <source>
        <dbReference type="ARBA" id="ARBA00022490"/>
    </source>
</evidence>
<dbReference type="Pfam" id="PF00406">
    <property type="entry name" value="ADK"/>
    <property type="match status" value="1"/>
</dbReference>
<dbReference type="Gene3D" id="3.40.50.300">
    <property type="entry name" value="P-loop containing nucleotide triphosphate hydrolases"/>
    <property type="match status" value="1"/>
</dbReference>
<feature type="region of interest" description="LID" evidence="9">
    <location>
        <begin position="153"/>
        <end position="163"/>
    </location>
</feature>
<feature type="binding site" evidence="9">
    <location>
        <position position="171"/>
    </location>
    <ligand>
        <name>a ribonucleoside 5'-phosphate</name>
        <dbReference type="ChEBI" id="CHEBI:58043"/>
    </ligand>
</feature>
<feature type="binding site" evidence="9">
    <location>
        <begin position="41"/>
        <end position="46"/>
    </location>
    <ligand>
        <name>ATP</name>
        <dbReference type="ChEBI" id="CHEBI:30616"/>
    </ligand>
</feature>
<feature type="binding site" evidence="9">
    <location>
        <position position="67"/>
    </location>
    <ligand>
        <name>a ribonucleoside 5'-phosphate</name>
        <dbReference type="ChEBI" id="CHEBI:58043"/>
    </ligand>
</feature>
<evidence type="ECO:0000313" key="11">
    <source>
        <dbReference type="EMBL" id="RKP09476.1"/>
    </source>
</evidence>
<dbReference type="SUPFAM" id="SSF52540">
    <property type="entry name" value="P-loop containing nucleoside triphosphate hydrolases"/>
    <property type="match status" value="1"/>
</dbReference>
<sequence length="231" mass="26243">MATRWQQQQQQQQEQQPAKATEGPAFDKNDVTVVFVLGGPGSGKGTNCEHLVKDFGFVHLSAGDLLREEQQRPGSEFGELIRHNIKEGLIVPKEVTIALLRNAMQRSESKRFLIDGFPRAMDQAQKFEEVVVEGRAVLYFECPEEEMLRRLLKRGTTSGRADDNIESIRKRFTTFRDTSYPVIEYYAKQDKVFKVTCMQTPENVYAETKRIFTNMLETPEAKTAASASTAQ</sequence>
<dbReference type="PANTHER" id="PTHR23359">
    <property type="entry name" value="NUCLEOTIDE KINASE"/>
    <property type="match status" value="1"/>
</dbReference>
<protein>
    <recommendedName>
        <fullName evidence="9">Uridylate kinase</fullName>
        <shortName evidence="9">UK</shortName>
        <ecNumber evidence="9">2.7.4.14</ecNumber>
    </recommendedName>
    <alternativeName>
        <fullName evidence="9">ATP:UMP phosphotransferase</fullName>
    </alternativeName>
    <alternativeName>
        <fullName evidence="9">Deoxycytidylate kinase</fullName>
        <shortName evidence="9">CK</shortName>
        <shortName evidence="9">dCMP kinase</shortName>
    </alternativeName>
    <alternativeName>
        <fullName evidence="9">Uridine monophosphate kinase</fullName>
        <shortName evidence="9">UMP kinase</shortName>
        <shortName evidence="9">UMPK</shortName>
    </alternativeName>
</protein>
<dbReference type="GO" id="GO:0006207">
    <property type="term" value="P:'de novo' pyrimidine nucleobase biosynthetic process"/>
    <property type="evidence" value="ECO:0007669"/>
    <property type="project" value="InterPro"/>
</dbReference>
<feature type="binding site" evidence="9">
    <location>
        <position position="160"/>
    </location>
    <ligand>
        <name>a ribonucleoside 5'-phosphate</name>
        <dbReference type="ChEBI" id="CHEBI:58043"/>
    </ligand>
</feature>
<comment type="function">
    <text evidence="9">Catalyzes the phosphorylation of pyrimidine nucleoside monophosphates at the expense of ATP. Plays an important role in de novo pyrimidine nucleotide biosynthesis. Has preference for UMP and dUMP as phosphate acceptors, but can also use CMP, dCMP and AMP.</text>
</comment>
<dbReference type="GO" id="GO:0005524">
    <property type="term" value="F:ATP binding"/>
    <property type="evidence" value="ECO:0007669"/>
    <property type="project" value="UniProtKB-KW"/>
</dbReference>
<dbReference type="CDD" id="cd01428">
    <property type="entry name" value="ADK"/>
    <property type="match status" value="1"/>
</dbReference>
<dbReference type="InterPro" id="IPR033690">
    <property type="entry name" value="Adenylat_kinase_CS"/>
</dbReference>
<dbReference type="OrthoDB" id="442176at2759"/>
<keyword evidence="3 9" id="KW-0547">Nucleotide-binding</keyword>
<keyword evidence="5 9" id="KW-0067">ATP-binding</keyword>
<dbReference type="AlphaFoldDB" id="A0A4P9XTK2"/>
<keyword evidence="1 9" id="KW-0963">Cytoplasm</keyword>
<dbReference type="PRINTS" id="PR00094">
    <property type="entry name" value="ADENYLTKNASE"/>
</dbReference>
<dbReference type="Proteomes" id="UP000271241">
    <property type="component" value="Unassembled WGS sequence"/>
</dbReference>
<dbReference type="InterPro" id="IPR000850">
    <property type="entry name" value="Adenylat/UMP-CMP_kin"/>
</dbReference>
<dbReference type="PROSITE" id="PS00113">
    <property type="entry name" value="ADENYLATE_KINASE"/>
    <property type="match status" value="1"/>
</dbReference>
<keyword evidence="4 9" id="KW-0418">Kinase</keyword>
<accession>A0A4P9XTK2</accession>
<feature type="region of interest" description="Disordered" evidence="10">
    <location>
        <begin position="1"/>
        <end position="24"/>
    </location>
</feature>
<keyword evidence="6 9" id="KW-0665">Pyrimidine biosynthesis</keyword>
<evidence type="ECO:0000256" key="8">
    <source>
        <dbReference type="ARBA" id="ARBA00048116"/>
    </source>
</evidence>
<evidence type="ECO:0000313" key="12">
    <source>
        <dbReference type="Proteomes" id="UP000271241"/>
    </source>
</evidence>
<gene>
    <name evidence="11" type="ORF">THASP1DRAFT_34380</name>
</gene>